<protein>
    <submittedName>
        <fullName evidence="13">COX15/CtaA family protein</fullName>
    </submittedName>
</protein>
<keyword evidence="8" id="KW-0350">Heme biosynthesis</keyword>
<keyword evidence="9 12" id="KW-0472">Membrane</keyword>
<proteinExistence type="predicted"/>
<feature type="transmembrane region" description="Helical" evidence="12">
    <location>
        <begin position="283"/>
        <end position="304"/>
    </location>
</feature>
<feature type="transmembrane region" description="Helical" evidence="12">
    <location>
        <begin position="142"/>
        <end position="159"/>
    </location>
</feature>
<keyword evidence="5 12" id="KW-1133">Transmembrane helix</keyword>
<feature type="transmembrane region" description="Helical" evidence="12">
    <location>
        <begin position="112"/>
        <end position="130"/>
    </location>
</feature>
<comment type="caution">
    <text evidence="13">The sequence shown here is derived from an EMBL/GenBank/DDBJ whole genome shotgun (WGS) entry which is preliminary data.</text>
</comment>
<dbReference type="GO" id="GO:0046872">
    <property type="term" value="F:metal ion binding"/>
    <property type="evidence" value="ECO:0007669"/>
    <property type="project" value="UniProtKB-KW"/>
</dbReference>
<dbReference type="EMBL" id="JAHESF010000009">
    <property type="protein sequence ID" value="MBT1697506.1"/>
    <property type="molecule type" value="Genomic_DNA"/>
</dbReference>
<feature type="transmembrane region" description="Helical" evidence="12">
    <location>
        <begin position="7"/>
        <end position="28"/>
    </location>
</feature>
<accession>A0AAP2GIQ3</accession>
<feature type="transmembrane region" description="Helical" evidence="12">
    <location>
        <begin position="171"/>
        <end position="190"/>
    </location>
</feature>
<evidence type="ECO:0000256" key="8">
    <source>
        <dbReference type="ARBA" id="ARBA00023133"/>
    </source>
</evidence>
<keyword evidence="6" id="KW-0560">Oxidoreductase</keyword>
<reference evidence="13 14" key="1">
    <citation type="submission" date="2021-05" db="EMBL/GenBank/DDBJ databases">
        <title>A Polyphasic approach of four new species of the genus Ohtaekwangia: Ohtaekwangia histidinii sp. nov., Ohtaekwangia cretensis sp. nov., Ohtaekwangia indiensis sp. nov., Ohtaekwangia reichenbachii sp. nov. from diverse environment.</title>
        <authorList>
            <person name="Octaviana S."/>
        </authorList>
    </citation>
    <scope>NUCLEOTIDE SEQUENCE [LARGE SCALE GENOMIC DNA]</scope>
    <source>
        <strain evidence="13 14">PWU4</strain>
    </source>
</reference>
<evidence type="ECO:0000256" key="4">
    <source>
        <dbReference type="ARBA" id="ARBA00022723"/>
    </source>
</evidence>
<evidence type="ECO:0000256" key="12">
    <source>
        <dbReference type="SAM" id="Phobius"/>
    </source>
</evidence>
<evidence type="ECO:0000256" key="11">
    <source>
        <dbReference type="ARBA" id="ARBA00023444"/>
    </source>
</evidence>
<dbReference type="InterPro" id="IPR050450">
    <property type="entry name" value="COX15/CtaA_HemeA_synthase"/>
</dbReference>
<gene>
    <name evidence="13" type="ORF">KK083_11510</name>
</gene>
<keyword evidence="10" id="KW-1015">Disulfide bond</keyword>
<evidence type="ECO:0000256" key="6">
    <source>
        <dbReference type="ARBA" id="ARBA00023002"/>
    </source>
</evidence>
<comment type="pathway">
    <text evidence="11">Porphyrin-containing compound metabolism.</text>
</comment>
<keyword evidence="2" id="KW-1003">Cell membrane</keyword>
<dbReference type="PANTHER" id="PTHR35457:SF1">
    <property type="entry name" value="HEME A SYNTHASE"/>
    <property type="match status" value="1"/>
</dbReference>
<feature type="transmembrane region" description="Helical" evidence="12">
    <location>
        <begin position="310"/>
        <end position="328"/>
    </location>
</feature>
<name>A0AAP2GIQ3_9BACT</name>
<dbReference type="GO" id="GO:0016020">
    <property type="term" value="C:membrane"/>
    <property type="evidence" value="ECO:0007669"/>
    <property type="project" value="UniProtKB-SubCell"/>
</dbReference>
<evidence type="ECO:0000256" key="9">
    <source>
        <dbReference type="ARBA" id="ARBA00023136"/>
    </source>
</evidence>
<keyword evidence="3 12" id="KW-0812">Transmembrane</keyword>
<evidence type="ECO:0000256" key="1">
    <source>
        <dbReference type="ARBA" id="ARBA00004141"/>
    </source>
</evidence>
<comment type="subcellular location">
    <subcellularLocation>
        <location evidence="1">Membrane</location>
        <topology evidence="1">Multi-pass membrane protein</topology>
    </subcellularLocation>
</comment>
<evidence type="ECO:0000313" key="13">
    <source>
        <dbReference type="EMBL" id="MBT1697506.1"/>
    </source>
</evidence>
<dbReference type="AlphaFoldDB" id="A0AAP2GIQ3"/>
<evidence type="ECO:0000313" key="14">
    <source>
        <dbReference type="Proteomes" id="UP001319200"/>
    </source>
</evidence>
<organism evidence="13 14">
    <name type="scientific">Chryseosolibacter histidini</name>
    <dbReference type="NCBI Taxonomy" id="2782349"/>
    <lineage>
        <taxon>Bacteria</taxon>
        <taxon>Pseudomonadati</taxon>
        <taxon>Bacteroidota</taxon>
        <taxon>Cytophagia</taxon>
        <taxon>Cytophagales</taxon>
        <taxon>Chryseotaleaceae</taxon>
        <taxon>Chryseosolibacter</taxon>
    </lineage>
</organism>
<evidence type="ECO:0000256" key="3">
    <source>
        <dbReference type="ARBA" id="ARBA00022692"/>
    </source>
</evidence>
<dbReference type="InterPro" id="IPR003780">
    <property type="entry name" value="COX15/CtaA_fam"/>
</dbReference>
<keyword evidence="14" id="KW-1185">Reference proteome</keyword>
<evidence type="ECO:0000256" key="2">
    <source>
        <dbReference type="ARBA" id="ARBA00022475"/>
    </source>
</evidence>
<dbReference type="Pfam" id="PF02628">
    <property type="entry name" value="COX15-CtaA"/>
    <property type="match status" value="1"/>
</dbReference>
<feature type="transmembrane region" description="Helical" evidence="12">
    <location>
        <begin position="252"/>
        <end position="271"/>
    </location>
</feature>
<dbReference type="RefSeq" id="WP_254163376.1">
    <property type="nucleotide sequence ID" value="NZ_JAHESF010000009.1"/>
</dbReference>
<evidence type="ECO:0000256" key="7">
    <source>
        <dbReference type="ARBA" id="ARBA00023004"/>
    </source>
</evidence>
<feature type="transmembrane region" description="Helical" evidence="12">
    <location>
        <begin position="202"/>
        <end position="223"/>
    </location>
</feature>
<dbReference type="Proteomes" id="UP001319200">
    <property type="component" value="Unassembled WGS sequence"/>
</dbReference>
<evidence type="ECO:0000256" key="5">
    <source>
        <dbReference type="ARBA" id="ARBA00022989"/>
    </source>
</evidence>
<keyword evidence="4" id="KW-0479">Metal-binding</keyword>
<evidence type="ECO:0000256" key="10">
    <source>
        <dbReference type="ARBA" id="ARBA00023157"/>
    </source>
</evidence>
<dbReference type="PANTHER" id="PTHR35457">
    <property type="entry name" value="HEME A SYNTHASE"/>
    <property type="match status" value="1"/>
</dbReference>
<dbReference type="GO" id="GO:0016491">
    <property type="term" value="F:oxidoreductase activity"/>
    <property type="evidence" value="ECO:0007669"/>
    <property type="project" value="UniProtKB-KW"/>
</dbReference>
<keyword evidence="7" id="KW-0408">Iron</keyword>
<dbReference type="GO" id="GO:0006784">
    <property type="term" value="P:heme A biosynthetic process"/>
    <property type="evidence" value="ECO:0007669"/>
    <property type="project" value="InterPro"/>
</dbReference>
<sequence>MKKRRAFYKLSLSTLVAVYILILVGGVVRSTGSGMGCPDWPRCFGNWVPPTSVSELPENYKAFYSNYREKKNQRFAKYLRVMGLRETADKILHDKSVLEEADFNPTKTWIEYINRLVGVVIGFMIFALFIASLKFWNTERKLTLVALTTFVLVGFQGWIGSFVVSTNLTPWTITVHMFLALVIVALLVYLVDESDERNTAFYTPLGFWLLIVCMAALLVQVLLGTQVREAIDRVAELAARAEWIQAIQGEFIIHRSFSWVVLLLHVILIVNLRKTTGLKSFPIALIVLILGTILTGVGMATFAVPAFLQPLHLLLATVSFGMQFLLLLKVNKREKTALST</sequence>